<gene>
    <name evidence="1" type="ORF">Tco_0821301</name>
</gene>
<name>A0ABQ5AF06_9ASTR</name>
<sequence>MLLESQLRYVTYAPNGPTSWSTILRYRLSYLAKDFENGLLNQLNEVKTLFNQIEAAVDQCSVDKKLFKIEKKELKLENERLLEHIITQDVVNIVIHADVKSVNVLPVQNTFLDHNIAIDMMKM</sequence>
<accession>A0ABQ5AF06</accession>
<dbReference type="EMBL" id="BQNB010012171">
    <property type="protein sequence ID" value="GJT00132.1"/>
    <property type="molecule type" value="Genomic_DNA"/>
</dbReference>
<comment type="caution">
    <text evidence="1">The sequence shown here is derived from an EMBL/GenBank/DDBJ whole genome shotgun (WGS) entry which is preliminary data.</text>
</comment>
<reference evidence="1" key="2">
    <citation type="submission" date="2022-01" db="EMBL/GenBank/DDBJ databases">
        <authorList>
            <person name="Yamashiro T."/>
            <person name="Shiraishi A."/>
            <person name="Satake H."/>
            <person name="Nakayama K."/>
        </authorList>
    </citation>
    <scope>NUCLEOTIDE SEQUENCE</scope>
</reference>
<reference evidence="1" key="1">
    <citation type="journal article" date="2022" name="Int. J. Mol. Sci.">
        <title>Draft Genome of Tanacetum Coccineum: Genomic Comparison of Closely Related Tanacetum-Family Plants.</title>
        <authorList>
            <person name="Yamashiro T."/>
            <person name="Shiraishi A."/>
            <person name="Nakayama K."/>
            <person name="Satake H."/>
        </authorList>
    </citation>
    <scope>NUCLEOTIDE SEQUENCE</scope>
</reference>
<evidence type="ECO:0000313" key="2">
    <source>
        <dbReference type="Proteomes" id="UP001151760"/>
    </source>
</evidence>
<protein>
    <submittedName>
        <fullName evidence="1">Uncharacterized protein</fullName>
    </submittedName>
</protein>
<dbReference type="Proteomes" id="UP001151760">
    <property type="component" value="Unassembled WGS sequence"/>
</dbReference>
<keyword evidence="2" id="KW-1185">Reference proteome</keyword>
<proteinExistence type="predicted"/>
<organism evidence="1 2">
    <name type="scientific">Tanacetum coccineum</name>
    <dbReference type="NCBI Taxonomy" id="301880"/>
    <lineage>
        <taxon>Eukaryota</taxon>
        <taxon>Viridiplantae</taxon>
        <taxon>Streptophyta</taxon>
        <taxon>Embryophyta</taxon>
        <taxon>Tracheophyta</taxon>
        <taxon>Spermatophyta</taxon>
        <taxon>Magnoliopsida</taxon>
        <taxon>eudicotyledons</taxon>
        <taxon>Gunneridae</taxon>
        <taxon>Pentapetalae</taxon>
        <taxon>asterids</taxon>
        <taxon>campanulids</taxon>
        <taxon>Asterales</taxon>
        <taxon>Asteraceae</taxon>
        <taxon>Asteroideae</taxon>
        <taxon>Anthemideae</taxon>
        <taxon>Anthemidinae</taxon>
        <taxon>Tanacetum</taxon>
    </lineage>
</organism>
<evidence type="ECO:0000313" key="1">
    <source>
        <dbReference type="EMBL" id="GJT00132.1"/>
    </source>
</evidence>